<evidence type="ECO:0000313" key="1">
    <source>
        <dbReference type="EMBL" id="KAJ3531565.1"/>
    </source>
</evidence>
<keyword evidence="2" id="KW-1185">Reference proteome</keyword>
<proteinExistence type="predicted"/>
<dbReference type="EMBL" id="JANRMS010001050">
    <property type="protein sequence ID" value="KAJ3531565.1"/>
    <property type="molecule type" value="Genomic_DNA"/>
</dbReference>
<gene>
    <name evidence="1" type="ORF">NM208_g8824</name>
</gene>
<comment type="caution">
    <text evidence="1">The sequence shown here is derived from an EMBL/GenBank/DDBJ whole genome shotgun (WGS) entry which is preliminary data.</text>
</comment>
<evidence type="ECO:0000313" key="2">
    <source>
        <dbReference type="Proteomes" id="UP001148629"/>
    </source>
</evidence>
<dbReference type="Proteomes" id="UP001148629">
    <property type="component" value="Unassembled WGS sequence"/>
</dbReference>
<protein>
    <submittedName>
        <fullName evidence="1">Uncharacterized protein</fullName>
    </submittedName>
</protein>
<accession>A0ACC1S400</accession>
<sequence length="383" mass="41717">MSSNHYLGGRGRGGGRGDSDAHLPEQTRLAAPTLSGQQNVPREPDLGSRNQGKCCAEEAAVAEGGDKLSKLDSTASAKPNVANTSDVETTGVAPAHQDQSSVPGNDARVCGNCKKPGHVVSRCWTIQASGYINGCAICNRGHNTKKCKQFPKDKPSQVDLLVFQRANLPPLANSHWFGLMLHHMERHPTTKVQGLPWSVEFCQELREDQARVDQLALNLSESGSADGRECDPDTKSWEAAKAYCARKQEDSRQSKDSTQPQGSTAPKQLTRAEKRAAGEEDMITMEQIVAGSIAHMRKRHEIDFDSSEDSSEDTSKGPGQSKDTRKSRDSAQPQGSTAPKPLTKAQKRALAEEDMFTLDDIQTDGMDAIREDVDYVIDWSDES</sequence>
<name>A0ACC1S400_9HYPO</name>
<reference evidence="1" key="1">
    <citation type="submission" date="2022-08" db="EMBL/GenBank/DDBJ databases">
        <title>Genome Sequence of Fusarium decemcellulare.</title>
        <authorList>
            <person name="Buettner E."/>
        </authorList>
    </citation>
    <scope>NUCLEOTIDE SEQUENCE</scope>
    <source>
        <strain evidence="1">Babe19</strain>
    </source>
</reference>
<organism evidence="1 2">
    <name type="scientific">Fusarium decemcellulare</name>
    <dbReference type="NCBI Taxonomy" id="57161"/>
    <lineage>
        <taxon>Eukaryota</taxon>
        <taxon>Fungi</taxon>
        <taxon>Dikarya</taxon>
        <taxon>Ascomycota</taxon>
        <taxon>Pezizomycotina</taxon>
        <taxon>Sordariomycetes</taxon>
        <taxon>Hypocreomycetidae</taxon>
        <taxon>Hypocreales</taxon>
        <taxon>Nectriaceae</taxon>
        <taxon>Fusarium</taxon>
        <taxon>Fusarium decemcellulare species complex</taxon>
    </lineage>
</organism>